<dbReference type="PROSITE" id="PS00134">
    <property type="entry name" value="TRYPSIN_HIS"/>
    <property type="match status" value="1"/>
</dbReference>
<name>A0A8C4RH82_ERPCA</name>
<protein>
    <recommendedName>
        <fullName evidence="2">Peptidase S1 domain-containing protein</fullName>
    </recommendedName>
</protein>
<dbReference type="PROSITE" id="PS50240">
    <property type="entry name" value="TRYPSIN_DOM"/>
    <property type="match status" value="1"/>
</dbReference>
<dbReference type="PANTHER" id="PTHR24252">
    <property type="entry name" value="ACROSIN-RELATED"/>
    <property type="match status" value="1"/>
</dbReference>
<dbReference type="Pfam" id="PF00089">
    <property type="entry name" value="Trypsin"/>
    <property type="match status" value="1"/>
</dbReference>
<proteinExistence type="predicted"/>
<organism evidence="3 4">
    <name type="scientific">Erpetoichthys calabaricus</name>
    <name type="common">Rope fish</name>
    <name type="synonym">Calamoichthys calabaricus</name>
    <dbReference type="NCBI Taxonomy" id="27687"/>
    <lineage>
        <taxon>Eukaryota</taxon>
        <taxon>Metazoa</taxon>
        <taxon>Chordata</taxon>
        <taxon>Craniata</taxon>
        <taxon>Vertebrata</taxon>
        <taxon>Euteleostomi</taxon>
        <taxon>Actinopterygii</taxon>
        <taxon>Polypteriformes</taxon>
        <taxon>Polypteridae</taxon>
        <taxon>Erpetoichthys</taxon>
    </lineage>
</organism>
<evidence type="ECO:0000256" key="1">
    <source>
        <dbReference type="ARBA" id="ARBA00023157"/>
    </source>
</evidence>
<sequence length="77" mass="8507">MHLLSFLFVSEVCGKVSLGLAPEARIIGGTVAPRGSWPWQVSFQFLDDVVYTMLCGGSIITNYWVLTAAHCFAGKWR</sequence>
<evidence type="ECO:0000259" key="2">
    <source>
        <dbReference type="PROSITE" id="PS50240"/>
    </source>
</evidence>
<dbReference type="Ensembl" id="ENSECRT00000001714.1">
    <property type="protein sequence ID" value="ENSECRP00000001692.1"/>
    <property type="gene ID" value="ENSECRG00000001192.1"/>
</dbReference>
<feature type="domain" description="Peptidase S1" evidence="2">
    <location>
        <begin position="26"/>
        <end position="77"/>
    </location>
</feature>
<dbReference type="InterPro" id="IPR001254">
    <property type="entry name" value="Trypsin_dom"/>
</dbReference>
<dbReference type="SUPFAM" id="SSF50494">
    <property type="entry name" value="Trypsin-like serine proteases"/>
    <property type="match status" value="1"/>
</dbReference>
<dbReference type="GO" id="GO:0004252">
    <property type="term" value="F:serine-type endopeptidase activity"/>
    <property type="evidence" value="ECO:0007669"/>
    <property type="project" value="InterPro"/>
</dbReference>
<dbReference type="PANTHER" id="PTHR24252:SF8">
    <property type="entry name" value="ACROSIN"/>
    <property type="match status" value="1"/>
</dbReference>
<keyword evidence="1" id="KW-1015">Disulfide bond</keyword>
<dbReference type="InterPro" id="IPR018114">
    <property type="entry name" value="TRYPSIN_HIS"/>
</dbReference>
<evidence type="ECO:0000313" key="4">
    <source>
        <dbReference type="Proteomes" id="UP000694620"/>
    </source>
</evidence>
<dbReference type="InterPro" id="IPR043504">
    <property type="entry name" value="Peptidase_S1_PA_chymotrypsin"/>
</dbReference>
<keyword evidence="4" id="KW-1185">Reference proteome</keyword>
<dbReference type="Proteomes" id="UP000694620">
    <property type="component" value="Chromosome 5"/>
</dbReference>
<dbReference type="InterPro" id="IPR009003">
    <property type="entry name" value="Peptidase_S1_PA"/>
</dbReference>
<dbReference type="Gene3D" id="2.40.10.10">
    <property type="entry name" value="Trypsin-like serine proteases"/>
    <property type="match status" value="1"/>
</dbReference>
<reference evidence="3" key="3">
    <citation type="submission" date="2025-09" db="UniProtKB">
        <authorList>
            <consortium name="Ensembl"/>
        </authorList>
    </citation>
    <scope>IDENTIFICATION</scope>
</reference>
<dbReference type="GO" id="GO:0006508">
    <property type="term" value="P:proteolysis"/>
    <property type="evidence" value="ECO:0007669"/>
    <property type="project" value="InterPro"/>
</dbReference>
<dbReference type="AlphaFoldDB" id="A0A8C4RH82"/>
<evidence type="ECO:0000313" key="3">
    <source>
        <dbReference type="Ensembl" id="ENSECRP00000001692.1"/>
    </source>
</evidence>
<reference evidence="3" key="2">
    <citation type="submission" date="2025-08" db="UniProtKB">
        <authorList>
            <consortium name="Ensembl"/>
        </authorList>
    </citation>
    <scope>IDENTIFICATION</scope>
</reference>
<accession>A0A8C4RH82</accession>
<reference evidence="3" key="1">
    <citation type="submission" date="2021-06" db="EMBL/GenBank/DDBJ databases">
        <authorList>
            <consortium name="Wellcome Sanger Institute Data Sharing"/>
        </authorList>
    </citation>
    <scope>NUCLEOTIDE SEQUENCE [LARGE SCALE GENOMIC DNA]</scope>
</reference>
<dbReference type="GeneTree" id="ENSGT01100000263742"/>